<name>A0A5B7WY59_9FLAO</name>
<dbReference type="OrthoDB" id="9800369at2"/>
<organism evidence="2 3">
    <name type="scientific">Antarcticibacterium flavum</name>
    <dbReference type="NCBI Taxonomy" id="2058175"/>
    <lineage>
        <taxon>Bacteria</taxon>
        <taxon>Pseudomonadati</taxon>
        <taxon>Bacteroidota</taxon>
        <taxon>Flavobacteriia</taxon>
        <taxon>Flavobacteriales</taxon>
        <taxon>Flavobacteriaceae</taxon>
        <taxon>Antarcticibacterium</taxon>
    </lineage>
</organism>
<accession>A0A5B7WY59</accession>
<dbReference type="Proteomes" id="UP000309016">
    <property type="component" value="Chromosome"/>
</dbReference>
<gene>
    <name evidence="2" type="ORF">FHG64_01330</name>
</gene>
<evidence type="ECO:0000313" key="2">
    <source>
        <dbReference type="EMBL" id="QCY68144.1"/>
    </source>
</evidence>
<feature type="domain" description="Winged helix DNA-binding" evidence="1">
    <location>
        <begin position="16"/>
        <end position="95"/>
    </location>
</feature>
<dbReference type="KEGG" id="afla:FHG64_01330"/>
<dbReference type="PANTHER" id="PTHR37318:SF1">
    <property type="entry name" value="BSL7504 PROTEIN"/>
    <property type="match status" value="1"/>
</dbReference>
<protein>
    <submittedName>
        <fullName evidence="2">Helix-turn-helix domain-containing protein</fullName>
    </submittedName>
</protein>
<evidence type="ECO:0000313" key="3">
    <source>
        <dbReference type="Proteomes" id="UP000309016"/>
    </source>
</evidence>
<evidence type="ECO:0000259" key="1">
    <source>
        <dbReference type="Pfam" id="PF13601"/>
    </source>
</evidence>
<dbReference type="EMBL" id="CP040812">
    <property type="protein sequence ID" value="QCY68144.1"/>
    <property type="molecule type" value="Genomic_DNA"/>
</dbReference>
<dbReference type="InterPro" id="IPR036388">
    <property type="entry name" value="WH-like_DNA-bd_sf"/>
</dbReference>
<keyword evidence="3" id="KW-1185">Reference proteome</keyword>
<dbReference type="SUPFAM" id="SSF46785">
    <property type="entry name" value="Winged helix' DNA-binding domain"/>
    <property type="match status" value="1"/>
</dbReference>
<reference evidence="2 3" key="1">
    <citation type="submission" date="2019-06" db="EMBL/GenBank/DDBJ databases">
        <title>Complete genome sequence of Antarcticibacterium flavum KCTC 52984T from an Antarctic marine sediment.</title>
        <authorList>
            <person name="Lee Y.M."/>
            <person name="Shin S.C."/>
        </authorList>
    </citation>
    <scope>NUCLEOTIDE SEQUENCE [LARGE SCALE GENOMIC DNA]</scope>
    <source>
        <strain evidence="2 3">KCTC 52984</strain>
    </source>
</reference>
<dbReference type="InterPro" id="IPR027395">
    <property type="entry name" value="WH_DNA-bd_dom"/>
</dbReference>
<dbReference type="AlphaFoldDB" id="A0A5B7WY59"/>
<dbReference type="Pfam" id="PF13601">
    <property type="entry name" value="HTH_34"/>
    <property type="match status" value="1"/>
</dbReference>
<dbReference type="Gene3D" id="1.10.10.10">
    <property type="entry name" value="Winged helix-like DNA-binding domain superfamily/Winged helix DNA-binding domain"/>
    <property type="match status" value="1"/>
</dbReference>
<dbReference type="InterPro" id="IPR036390">
    <property type="entry name" value="WH_DNA-bd_sf"/>
</dbReference>
<dbReference type="RefSeq" id="WP_139064720.1">
    <property type="nucleotide sequence ID" value="NZ_CP040812.1"/>
</dbReference>
<sequence>MKTIIEDLHKAFESRVRLGIMSALAVNETLDFNALKEYLDVTDGNLASHLKALEKEKFIGVQKSFVKRKPNTRYEITVNGRKAFEAHLSALENLIKSQK</sequence>
<proteinExistence type="predicted"/>
<dbReference type="PANTHER" id="PTHR37318">
    <property type="entry name" value="BSL7504 PROTEIN"/>
    <property type="match status" value="1"/>
</dbReference>